<gene>
    <name evidence="3" type="ORF">ACT17_22595</name>
</gene>
<comment type="similarity">
    <text evidence="1">Belongs to the Nudix hydrolase family.</text>
</comment>
<reference evidence="3 4" key="1">
    <citation type="submission" date="2015-06" db="EMBL/GenBank/DDBJ databases">
        <title>Genome sequence of Mycobacterium conceptionense strain MLE.</title>
        <authorList>
            <person name="Greninger A.L."/>
            <person name="Cunningham G."/>
            <person name="Chiu C.Y."/>
            <person name="Miller S."/>
        </authorList>
    </citation>
    <scope>NUCLEOTIDE SEQUENCE [LARGE SCALE GENOMIC DNA]</scope>
    <source>
        <strain evidence="3 4">MLE</strain>
    </source>
</reference>
<dbReference type="RefSeq" id="WP_080989604.1">
    <property type="nucleotide sequence ID" value="NZ_LFOD01000025.1"/>
</dbReference>
<protein>
    <recommendedName>
        <fullName evidence="2">Nudix hydrolase domain-containing protein</fullName>
    </recommendedName>
</protein>
<dbReference type="AlphaFoldDB" id="A0A0J8U320"/>
<organism evidence="3 4">
    <name type="scientific">Mycolicibacterium conceptionense</name>
    <dbReference type="NCBI Taxonomy" id="451644"/>
    <lineage>
        <taxon>Bacteria</taxon>
        <taxon>Bacillati</taxon>
        <taxon>Actinomycetota</taxon>
        <taxon>Actinomycetes</taxon>
        <taxon>Mycobacteriales</taxon>
        <taxon>Mycobacteriaceae</taxon>
        <taxon>Mycolicibacterium</taxon>
    </lineage>
</organism>
<comment type="caution">
    <text evidence="3">The sequence shown here is derived from an EMBL/GenBank/DDBJ whole genome shotgun (WGS) entry which is preliminary data.</text>
</comment>
<evidence type="ECO:0000259" key="2">
    <source>
        <dbReference type="PROSITE" id="PS51462"/>
    </source>
</evidence>
<accession>A0A0J8U320</accession>
<feature type="domain" description="Nudix hydrolase" evidence="2">
    <location>
        <begin position="6"/>
        <end position="137"/>
    </location>
</feature>
<evidence type="ECO:0000313" key="3">
    <source>
        <dbReference type="EMBL" id="KMV15901.1"/>
    </source>
</evidence>
<proteinExistence type="inferred from homology"/>
<dbReference type="InterPro" id="IPR015797">
    <property type="entry name" value="NUDIX_hydrolase-like_dom_sf"/>
</dbReference>
<dbReference type="Proteomes" id="UP000037594">
    <property type="component" value="Unassembled WGS sequence"/>
</dbReference>
<dbReference type="PANTHER" id="PTHR43736:SF1">
    <property type="entry name" value="DIHYDRONEOPTERIN TRIPHOSPHATE DIPHOSPHATASE"/>
    <property type="match status" value="1"/>
</dbReference>
<sequence>MTAPGMTAVSVDAVVLRGTSDGTQVLLHRRTTDPFRGDWALPGVLLRSGERITDAAVRAAGKAFAQPGDVSGAGQLIVFDEPNRDPRGPTLSIATWVTVNPTFEPADQATAHWADWDQLPALAFDHGRILTDVRPILAGKLWTDLAFTRALTGPVFGSRTALKITESLTGAEVDRGNLNREIKRVAERAEESVRSSWTGRPSTVWRWPAEAE</sequence>
<name>A0A0J8U320_9MYCO</name>
<dbReference type="SUPFAM" id="SSF55811">
    <property type="entry name" value="Nudix"/>
    <property type="match status" value="1"/>
</dbReference>
<evidence type="ECO:0000313" key="4">
    <source>
        <dbReference type="Proteomes" id="UP000037594"/>
    </source>
</evidence>
<dbReference type="PATRIC" id="fig|451644.5.peg.4663"/>
<dbReference type="Pfam" id="PF00293">
    <property type="entry name" value="NUDIX"/>
    <property type="match status" value="1"/>
</dbReference>
<dbReference type="EMBL" id="LFOD01000025">
    <property type="protein sequence ID" value="KMV15901.1"/>
    <property type="molecule type" value="Genomic_DNA"/>
</dbReference>
<dbReference type="PROSITE" id="PS51462">
    <property type="entry name" value="NUDIX"/>
    <property type="match status" value="1"/>
</dbReference>
<dbReference type="OrthoDB" id="9786141at2"/>
<evidence type="ECO:0000256" key="1">
    <source>
        <dbReference type="ARBA" id="ARBA00005582"/>
    </source>
</evidence>
<dbReference type="InterPro" id="IPR000086">
    <property type="entry name" value="NUDIX_hydrolase_dom"/>
</dbReference>
<dbReference type="PANTHER" id="PTHR43736">
    <property type="entry name" value="ADP-RIBOSE PYROPHOSPHATASE"/>
    <property type="match status" value="1"/>
</dbReference>
<dbReference type="CDD" id="cd18873">
    <property type="entry name" value="NUDIX_NadM_like"/>
    <property type="match status" value="1"/>
</dbReference>
<dbReference type="Gene3D" id="3.90.79.10">
    <property type="entry name" value="Nucleoside Triphosphate Pyrophosphohydrolase"/>
    <property type="match status" value="1"/>
</dbReference>